<dbReference type="FunFam" id="3.40.50.2000:FF:000072">
    <property type="entry name" value="Glycosyl transferase"/>
    <property type="match status" value="1"/>
</dbReference>
<evidence type="ECO:0000259" key="4">
    <source>
        <dbReference type="Pfam" id="PF06722"/>
    </source>
</evidence>
<evidence type="ECO:0000256" key="2">
    <source>
        <dbReference type="ARBA" id="ARBA00022676"/>
    </source>
</evidence>
<accession>A0A6I4MGI6</accession>
<comment type="caution">
    <text evidence="6">The sequence shown here is derived from an EMBL/GenBank/DDBJ whole genome shotgun (WGS) entry which is preliminary data.</text>
</comment>
<reference evidence="6" key="1">
    <citation type="submission" date="2019-12" db="EMBL/GenBank/DDBJ databases">
        <title>Actinomadura physcomitrii sp. nov., a novel actinomycete isolated from moss [Physcomitrium sphaericum (Ludw) Fuernr].</title>
        <authorList>
            <person name="Zhuang X."/>
        </authorList>
    </citation>
    <scope>NUCLEOTIDE SEQUENCE [LARGE SCALE GENOMIC DNA]</scope>
    <source>
        <strain evidence="6">LD22</strain>
    </source>
</reference>
<dbReference type="Pfam" id="PF21036">
    <property type="entry name" value="EryCIII-like_N"/>
    <property type="match status" value="1"/>
</dbReference>
<dbReference type="PANTHER" id="PTHR48050:SF13">
    <property type="entry name" value="STEROL 3-BETA-GLUCOSYLTRANSFERASE UGT80A2"/>
    <property type="match status" value="1"/>
</dbReference>
<dbReference type="InterPro" id="IPR010610">
    <property type="entry name" value="EryCIII-like_C"/>
</dbReference>
<feature type="domain" description="Erythromycin biosynthesis protein CIII-like C-terminal" evidence="4">
    <location>
        <begin position="244"/>
        <end position="388"/>
    </location>
</feature>
<dbReference type="GO" id="GO:0008194">
    <property type="term" value="F:UDP-glycosyltransferase activity"/>
    <property type="evidence" value="ECO:0007669"/>
    <property type="project" value="InterPro"/>
</dbReference>
<feature type="domain" description="Erythromycin biosynthesis protein CIII-like N-terminal" evidence="5">
    <location>
        <begin position="26"/>
        <end position="140"/>
    </location>
</feature>
<protein>
    <submittedName>
        <fullName evidence="6">Uncharacterized protein</fullName>
    </submittedName>
</protein>
<evidence type="ECO:0000313" key="7">
    <source>
        <dbReference type="Proteomes" id="UP000462055"/>
    </source>
</evidence>
<dbReference type="Gene3D" id="3.40.50.2000">
    <property type="entry name" value="Glycogen Phosphorylase B"/>
    <property type="match status" value="2"/>
</dbReference>
<dbReference type="GO" id="GO:0016758">
    <property type="term" value="F:hexosyltransferase activity"/>
    <property type="evidence" value="ECO:0007669"/>
    <property type="project" value="UniProtKB-ARBA"/>
</dbReference>
<dbReference type="GO" id="GO:0017000">
    <property type="term" value="P:antibiotic biosynthetic process"/>
    <property type="evidence" value="ECO:0007669"/>
    <property type="project" value="UniProtKB-ARBA"/>
</dbReference>
<dbReference type="RefSeq" id="WP_151596226.1">
    <property type="nucleotide sequence ID" value="NZ_WBMS02000021.1"/>
</dbReference>
<evidence type="ECO:0000256" key="3">
    <source>
        <dbReference type="ARBA" id="ARBA00022679"/>
    </source>
</evidence>
<dbReference type="SUPFAM" id="SSF53756">
    <property type="entry name" value="UDP-Glycosyltransferase/glycogen phosphorylase"/>
    <property type="match status" value="1"/>
</dbReference>
<keyword evidence="2" id="KW-0328">Glycosyltransferase</keyword>
<dbReference type="Pfam" id="PF06722">
    <property type="entry name" value="EryCIII-like_C"/>
    <property type="match status" value="1"/>
</dbReference>
<dbReference type="AlphaFoldDB" id="A0A6I4MGI6"/>
<dbReference type="InterPro" id="IPR035595">
    <property type="entry name" value="UDP_glycos_trans_CS"/>
</dbReference>
<dbReference type="InterPro" id="IPR048284">
    <property type="entry name" value="EryCIII-like_N"/>
</dbReference>
<organism evidence="6 7">
    <name type="scientific">Actinomadura physcomitrii</name>
    <dbReference type="NCBI Taxonomy" id="2650748"/>
    <lineage>
        <taxon>Bacteria</taxon>
        <taxon>Bacillati</taxon>
        <taxon>Actinomycetota</taxon>
        <taxon>Actinomycetes</taxon>
        <taxon>Streptosporangiales</taxon>
        <taxon>Thermomonosporaceae</taxon>
        <taxon>Actinomadura</taxon>
    </lineage>
</organism>
<dbReference type="InterPro" id="IPR002213">
    <property type="entry name" value="UDP_glucos_trans"/>
</dbReference>
<name>A0A6I4MGI6_9ACTN</name>
<dbReference type="InterPro" id="IPR050426">
    <property type="entry name" value="Glycosyltransferase_28"/>
</dbReference>
<dbReference type="EMBL" id="WBMS02000021">
    <property type="protein sequence ID" value="MWA03685.1"/>
    <property type="molecule type" value="Genomic_DNA"/>
</dbReference>
<dbReference type="PANTHER" id="PTHR48050">
    <property type="entry name" value="STEROL 3-BETA-GLUCOSYLTRANSFERASE"/>
    <property type="match status" value="1"/>
</dbReference>
<evidence type="ECO:0000313" key="6">
    <source>
        <dbReference type="EMBL" id="MWA03685.1"/>
    </source>
</evidence>
<dbReference type="CDD" id="cd03784">
    <property type="entry name" value="GT1_Gtf-like"/>
    <property type="match status" value="1"/>
</dbReference>
<evidence type="ECO:0000259" key="5">
    <source>
        <dbReference type="Pfam" id="PF21036"/>
    </source>
</evidence>
<sequence>MRILFTVHAAVSHLRLVVPAAQAAARRGHEVAVASAASMRAETARYGLRFFEAGYDWGENRDTVLALAPTLVTRDQAAYERVLTHECVLGRPALDMARDLLEVTGAWRPDLIVREGEDMAGYLAAETLGVPHAGIAGGSTHLLPPDVVRDPLNKLRAELGLPPDPSDLTCYRYLLASLLPREYVRDDLASQTLRCYRQTAPERQDERVPGWLAELPAGRPIVYASIGTIAQSMPWQSDEVLTSVVAALSDIECSAIVSVGLDRDLDAFGAVPPHVRLVDSWLPQPRLLPMCDVFVTHGGFSGIREGLTAGVPLLVTPMYDDQPHSAARCRDLGVGLSVPGPDATPAAIGAAVRTLLSDPAYRDRARAMSRRILASPPMDELVGDLEELAARR</sequence>
<proteinExistence type="inferred from homology"/>
<keyword evidence="3" id="KW-0808">Transferase</keyword>
<dbReference type="Proteomes" id="UP000462055">
    <property type="component" value="Unassembled WGS sequence"/>
</dbReference>
<gene>
    <name evidence="6" type="ORF">F8568_025535</name>
</gene>
<evidence type="ECO:0000256" key="1">
    <source>
        <dbReference type="ARBA" id="ARBA00006962"/>
    </source>
</evidence>
<comment type="similarity">
    <text evidence="1">Belongs to the glycosyltransferase 28 family.</text>
</comment>
<keyword evidence="7" id="KW-1185">Reference proteome</keyword>
<dbReference type="PROSITE" id="PS00375">
    <property type="entry name" value="UDPGT"/>
    <property type="match status" value="1"/>
</dbReference>